<proteinExistence type="predicted"/>
<feature type="region of interest" description="Disordered" evidence="1">
    <location>
        <begin position="563"/>
        <end position="599"/>
    </location>
</feature>
<feature type="compositionally biased region" description="Basic residues" evidence="1">
    <location>
        <begin position="385"/>
        <end position="399"/>
    </location>
</feature>
<evidence type="ECO:0000313" key="4">
    <source>
        <dbReference type="Proteomes" id="UP000494165"/>
    </source>
</evidence>
<feature type="compositionally biased region" description="Acidic residues" evidence="1">
    <location>
        <begin position="476"/>
        <end position="495"/>
    </location>
</feature>
<dbReference type="PANTHER" id="PTHR12550">
    <property type="entry name" value="HEPATOMA-DERIVED GROWTH FACTOR-RELATED"/>
    <property type="match status" value="1"/>
</dbReference>
<keyword evidence="4" id="KW-1185">Reference proteome</keyword>
<name>A0A8S1C921_9INSE</name>
<feature type="domain" description="PWWP" evidence="2">
    <location>
        <begin position="30"/>
        <end position="90"/>
    </location>
</feature>
<sequence>MNESKKQRGRKRKISPSDPVPAKVTKRFYIGQLVFAKIRGYSSWPARVEEVMVDSSKGKKAESCKYRVFFYGTHDNGFCRADDMFPSTEETRTEMKKLYRRISLLKAIQEMEELPDMVLEPPEEKKSIRDEQEAKQTNVTNEAALKQVKSLPRNKFTSREYFFGNCFDDPFPRREELQKTDLKQIHYLREPREEGAEEHDIEDISEEEFGKTLRRVEQAVEVPGRDCRLWKLHCRGQNMVKGGRKSSVAATPVEVRTYSKGELVFAKVRGHPAWPARIEEVFINQNNALNRYTVLFFGTHQFSQCKNEDLCKYEELCDAMRSKYKTKRFVAAMKEVEENPGIVILQPNQVAAQEEEESLALENSGDKAEGSEVEDLSEQPGSSSKKNKSAKSSTQKRKTKPNESEDDDHSSVERPASKKRKLSSLRIKLNTPTRKTGKVDEEPVVEKKVAENETPTTESRSLSELPKTKQGSANDPECDEDLYLEYREPEDENMPDDERIVRKLIKNSVWESKTDDVGLDIVIRKMGYHFNEDKIKNWDPSELKEMINSERAHAKEKIQECLTFDPEEELEKSESVPEKRVKEKDESNGDSDEDPDLDDVDKGEGVFIKHFTRNQVDLMLQLRHLRCSPDYFAYIVQLVLENPDNNFSLDSQPLPLEEQRRLYTNEEKYQLLTGEIRDKLPKGEKHDTKTAIALLENILEVELTKVMYEGSKNEGMSEEEQGEEKVDADIIRGLTEEVIKKLQALILPKDWEKSFCSDDGFHSDQDGDNSRADNKSKQLKSKGLWMLHDLIRAAHLVMTRAAEGNADEYAKILQPTVAIQMTKSQCRKLKTMMCNFKSSPYRLEKEACFKTCALARSLHPWSDVPANLYLPVLLRQSKDENDNGTKESTDKKETTENGEN</sequence>
<reference evidence="3 4" key="1">
    <citation type="submission" date="2020-04" db="EMBL/GenBank/DDBJ databases">
        <authorList>
            <person name="Alioto T."/>
            <person name="Alioto T."/>
            <person name="Gomez Garrido J."/>
        </authorList>
    </citation>
    <scope>NUCLEOTIDE SEQUENCE [LARGE SCALE GENOMIC DNA]</scope>
</reference>
<dbReference type="CDD" id="cd05834">
    <property type="entry name" value="PWWP_HRP"/>
    <property type="match status" value="1"/>
</dbReference>
<feature type="region of interest" description="Disordered" evidence="1">
    <location>
        <begin position="877"/>
        <end position="900"/>
    </location>
</feature>
<dbReference type="SUPFAM" id="SSF63748">
    <property type="entry name" value="Tudor/PWWP/MBT"/>
    <property type="match status" value="2"/>
</dbReference>
<feature type="domain" description="PWWP" evidence="2">
    <location>
        <begin position="260"/>
        <end position="316"/>
    </location>
</feature>
<feature type="region of interest" description="Disordered" evidence="1">
    <location>
        <begin position="353"/>
        <end position="495"/>
    </location>
</feature>
<dbReference type="Gene3D" id="2.30.30.140">
    <property type="match status" value="2"/>
</dbReference>
<gene>
    <name evidence="3" type="ORF">CLODIP_2_CD07185</name>
</gene>
<dbReference type="Proteomes" id="UP000494165">
    <property type="component" value="Unassembled WGS sequence"/>
</dbReference>
<feature type="region of interest" description="Disordered" evidence="1">
    <location>
        <begin position="1"/>
        <end position="20"/>
    </location>
</feature>
<evidence type="ECO:0000313" key="3">
    <source>
        <dbReference type="EMBL" id="CAB3368592.1"/>
    </source>
</evidence>
<comment type="caution">
    <text evidence="3">The sequence shown here is derived from an EMBL/GenBank/DDBJ whole genome shotgun (WGS) entry which is preliminary data.</text>
</comment>
<evidence type="ECO:0000256" key="1">
    <source>
        <dbReference type="SAM" id="MobiDB-lite"/>
    </source>
</evidence>
<evidence type="ECO:0000259" key="2">
    <source>
        <dbReference type="PROSITE" id="PS50812"/>
    </source>
</evidence>
<dbReference type="InterPro" id="IPR000313">
    <property type="entry name" value="PWWP_dom"/>
</dbReference>
<dbReference type="AlphaFoldDB" id="A0A8S1C921"/>
<organism evidence="3 4">
    <name type="scientific">Cloeon dipterum</name>
    <dbReference type="NCBI Taxonomy" id="197152"/>
    <lineage>
        <taxon>Eukaryota</taxon>
        <taxon>Metazoa</taxon>
        <taxon>Ecdysozoa</taxon>
        <taxon>Arthropoda</taxon>
        <taxon>Hexapoda</taxon>
        <taxon>Insecta</taxon>
        <taxon>Pterygota</taxon>
        <taxon>Palaeoptera</taxon>
        <taxon>Ephemeroptera</taxon>
        <taxon>Pisciforma</taxon>
        <taxon>Baetidae</taxon>
        <taxon>Cloeon</taxon>
    </lineage>
</organism>
<dbReference type="OrthoDB" id="62853at2759"/>
<feature type="compositionally biased region" description="Basic and acidic residues" evidence="1">
    <location>
        <begin position="437"/>
        <end position="451"/>
    </location>
</feature>
<protein>
    <recommendedName>
        <fullName evidence="2">PWWP domain-containing protein</fullName>
    </recommendedName>
</protein>
<dbReference type="Pfam" id="PF00855">
    <property type="entry name" value="PWWP"/>
    <property type="match status" value="2"/>
</dbReference>
<feature type="compositionally biased region" description="Acidic residues" evidence="1">
    <location>
        <begin position="588"/>
        <end position="599"/>
    </location>
</feature>
<dbReference type="PROSITE" id="PS50812">
    <property type="entry name" value="PWWP"/>
    <property type="match status" value="2"/>
</dbReference>
<dbReference type="EMBL" id="CADEPI010000038">
    <property type="protein sequence ID" value="CAB3368592.1"/>
    <property type="molecule type" value="Genomic_DNA"/>
</dbReference>
<dbReference type="SMART" id="SM00293">
    <property type="entry name" value="PWWP"/>
    <property type="match status" value="2"/>
</dbReference>
<feature type="compositionally biased region" description="Basic and acidic residues" evidence="1">
    <location>
        <begin position="572"/>
        <end position="587"/>
    </location>
</feature>
<accession>A0A8S1C921</accession>
<dbReference type="PANTHER" id="PTHR12550:SF70">
    <property type="entry name" value="JIL-1 ANCHORING AND STABILIZING PROTEIN, ISOFORM A"/>
    <property type="match status" value="1"/>
</dbReference>